<dbReference type="AlphaFoldDB" id="A0A6P8N931"/>
<keyword evidence="3" id="KW-1185">Reference proteome</keyword>
<dbReference type="Proteomes" id="UP000515164">
    <property type="component" value="Unplaced"/>
</dbReference>
<name>A0A6P8N931_9HYME</name>
<protein>
    <submittedName>
        <fullName evidence="4">Uncharacterized protein LOC117214715</fullName>
    </submittedName>
</protein>
<accession>A0A6P8N931</accession>
<dbReference type="RefSeq" id="XP_033316879.1">
    <property type="nucleotide sequence ID" value="XM_033460988.1"/>
</dbReference>
<evidence type="ECO:0000313" key="3">
    <source>
        <dbReference type="Proteomes" id="UP000515164"/>
    </source>
</evidence>
<proteinExistence type="predicted"/>
<keyword evidence="2" id="KW-0472">Membrane</keyword>
<reference evidence="4" key="1">
    <citation type="submission" date="2025-08" db="UniProtKB">
        <authorList>
            <consortium name="RefSeq"/>
        </authorList>
    </citation>
    <scope>IDENTIFICATION</scope>
    <source>
        <tissue evidence="4">Muscle</tissue>
    </source>
</reference>
<evidence type="ECO:0000256" key="1">
    <source>
        <dbReference type="SAM" id="MobiDB-lite"/>
    </source>
</evidence>
<gene>
    <name evidence="4" type="primary">LOC117214715</name>
</gene>
<feature type="compositionally biased region" description="Low complexity" evidence="1">
    <location>
        <begin position="115"/>
        <end position="124"/>
    </location>
</feature>
<keyword evidence="2" id="KW-0812">Transmembrane</keyword>
<evidence type="ECO:0000256" key="2">
    <source>
        <dbReference type="SAM" id="Phobius"/>
    </source>
</evidence>
<dbReference type="GeneID" id="117214715"/>
<sequence>MGFRAVEALCDCNGTTSSSRQTVECYISAKDLLPSCKPILKATAKGRCGVRRMIISTFILLLILVAIYCLSASCDRLRTFSRSLRNQAQSERQPNPQPQLSSLPIEITGEEPNVEEAPPVEGDT</sequence>
<evidence type="ECO:0000313" key="4">
    <source>
        <dbReference type="RefSeq" id="XP_033316879.1"/>
    </source>
</evidence>
<feature type="transmembrane region" description="Helical" evidence="2">
    <location>
        <begin position="53"/>
        <end position="73"/>
    </location>
</feature>
<keyword evidence="2" id="KW-1133">Transmembrane helix</keyword>
<organism evidence="3 4">
    <name type="scientific">Bombus bifarius</name>
    <dbReference type="NCBI Taxonomy" id="103933"/>
    <lineage>
        <taxon>Eukaryota</taxon>
        <taxon>Metazoa</taxon>
        <taxon>Ecdysozoa</taxon>
        <taxon>Arthropoda</taxon>
        <taxon>Hexapoda</taxon>
        <taxon>Insecta</taxon>
        <taxon>Pterygota</taxon>
        <taxon>Neoptera</taxon>
        <taxon>Endopterygota</taxon>
        <taxon>Hymenoptera</taxon>
        <taxon>Apocrita</taxon>
        <taxon>Aculeata</taxon>
        <taxon>Apoidea</taxon>
        <taxon>Anthophila</taxon>
        <taxon>Apidae</taxon>
        <taxon>Bombus</taxon>
        <taxon>Pyrobombus</taxon>
    </lineage>
</organism>
<feature type="region of interest" description="Disordered" evidence="1">
    <location>
        <begin position="85"/>
        <end position="124"/>
    </location>
</feature>
<dbReference type="KEGG" id="bbif:117214715"/>